<dbReference type="Gene3D" id="3.40.50.2020">
    <property type="match status" value="1"/>
</dbReference>
<proteinExistence type="inferred from homology"/>
<comment type="function">
    <text evidence="2 12">Catalyzes a salvage reaction resulting in the formation of AMP, that is energically less costly than de novo synthesis.</text>
</comment>
<evidence type="ECO:0000256" key="8">
    <source>
        <dbReference type="ARBA" id="ARBA00022490"/>
    </source>
</evidence>
<evidence type="ECO:0000256" key="11">
    <source>
        <dbReference type="ARBA" id="ARBA00022726"/>
    </source>
</evidence>
<dbReference type="PANTHER" id="PTHR32315">
    <property type="entry name" value="ADENINE PHOSPHORIBOSYLTRANSFERASE"/>
    <property type="match status" value="1"/>
</dbReference>
<evidence type="ECO:0000256" key="9">
    <source>
        <dbReference type="ARBA" id="ARBA00022676"/>
    </source>
</evidence>
<keyword evidence="8 12" id="KW-0963">Cytoplasm</keyword>
<evidence type="ECO:0000256" key="6">
    <source>
        <dbReference type="ARBA" id="ARBA00011738"/>
    </source>
</evidence>
<dbReference type="InterPro" id="IPR029057">
    <property type="entry name" value="PRTase-like"/>
</dbReference>
<dbReference type="NCBIfam" id="NF002636">
    <property type="entry name" value="PRK02304.1-5"/>
    <property type="match status" value="1"/>
</dbReference>
<dbReference type="UniPathway" id="UPA00588">
    <property type="reaction ID" value="UER00646"/>
</dbReference>
<evidence type="ECO:0000256" key="12">
    <source>
        <dbReference type="HAMAP-Rule" id="MF_00004"/>
    </source>
</evidence>
<dbReference type="GO" id="GO:0006168">
    <property type="term" value="P:adenine salvage"/>
    <property type="evidence" value="ECO:0007669"/>
    <property type="project" value="InterPro"/>
</dbReference>
<dbReference type="GO" id="GO:0006166">
    <property type="term" value="P:purine ribonucleoside salvage"/>
    <property type="evidence" value="ECO:0007669"/>
    <property type="project" value="UniProtKB-KW"/>
</dbReference>
<evidence type="ECO:0000256" key="1">
    <source>
        <dbReference type="ARBA" id="ARBA00000868"/>
    </source>
</evidence>
<dbReference type="Proteomes" id="UP000198412">
    <property type="component" value="Unassembled WGS sequence"/>
</dbReference>
<feature type="domain" description="Phosphoribosyltransferase" evidence="13">
    <location>
        <begin position="50"/>
        <end position="174"/>
    </location>
</feature>
<dbReference type="EMBL" id="FZNX01000006">
    <property type="protein sequence ID" value="SNR78745.1"/>
    <property type="molecule type" value="Genomic_DNA"/>
</dbReference>
<dbReference type="InterPro" id="IPR050054">
    <property type="entry name" value="UPRTase/APRTase"/>
</dbReference>
<dbReference type="PANTHER" id="PTHR32315:SF3">
    <property type="entry name" value="ADENINE PHOSPHORIBOSYLTRANSFERASE"/>
    <property type="match status" value="1"/>
</dbReference>
<dbReference type="FunFam" id="3.40.50.2020:FF:000004">
    <property type="entry name" value="Adenine phosphoribosyltransferase"/>
    <property type="match status" value="1"/>
</dbReference>
<evidence type="ECO:0000256" key="4">
    <source>
        <dbReference type="ARBA" id="ARBA00004659"/>
    </source>
</evidence>
<sequence>MINSYNNHKSTIKMDAITTIEECRKLLTAEIKTFPDWPEKGVNFKDVQSILFNPELALITSHYLKELLPKQGANNFLFNKILCFDARGFLFGFDLAKASKTPMILARKPGKLPGEVITQSFQKEYGLDEIQVQAGLINPGDKVLIHDDLLATGGTAGAAAEIILKCGAEIAGFNFIMDLSFLPGRKVLQKYVDNDKIKALLEF</sequence>
<dbReference type="InterPro" id="IPR005764">
    <property type="entry name" value="Ade_phspho_trans"/>
</dbReference>
<organism evidence="14 15">
    <name type="scientific">Lutibacter flavus</name>
    <dbReference type="NCBI Taxonomy" id="691689"/>
    <lineage>
        <taxon>Bacteria</taxon>
        <taxon>Pseudomonadati</taxon>
        <taxon>Bacteroidota</taxon>
        <taxon>Flavobacteriia</taxon>
        <taxon>Flavobacteriales</taxon>
        <taxon>Flavobacteriaceae</taxon>
        <taxon>Lutibacter</taxon>
    </lineage>
</organism>
<evidence type="ECO:0000256" key="2">
    <source>
        <dbReference type="ARBA" id="ARBA00003968"/>
    </source>
</evidence>
<dbReference type="GO" id="GO:0016208">
    <property type="term" value="F:AMP binding"/>
    <property type="evidence" value="ECO:0007669"/>
    <property type="project" value="TreeGrafter"/>
</dbReference>
<dbReference type="SUPFAM" id="SSF53271">
    <property type="entry name" value="PRTase-like"/>
    <property type="match status" value="1"/>
</dbReference>
<comment type="pathway">
    <text evidence="4 12">Purine metabolism; AMP biosynthesis via salvage pathway; AMP from adenine: step 1/1.</text>
</comment>
<comment type="subcellular location">
    <subcellularLocation>
        <location evidence="3 12">Cytoplasm</location>
    </subcellularLocation>
</comment>
<comment type="subunit">
    <text evidence="6 12">Homodimer.</text>
</comment>
<dbReference type="CDD" id="cd06223">
    <property type="entry name" value="PRTases_typeI"/>
    <property type="match status" value="1"/>
</dbReference>
<dbReference type="GO" id="GO:0002055">
    <property type="term" value="F:adenine binding"/>
    <property type="evidence" value="ECO:0007669"/>
    <property type="project" value="TreeGrafter"/>
</dbReference>
<dbReference type="Pfam" id="PF00156">
    <property type="entry name" value="Pribosyltran"/>
    <property type="match status" value="1"/>
</dbReference>
<evidence type="ECO:0000256" key="7">
    <source>
        <dbReference type="ARBA" id="ARBA00011893"/>
    </source>
</evidence>
<dbReference type="EC" id="2.4.2.7" evidence="7 12"/>
<evidence type="ECO:0000256" key="3">
    <source>
        <dbReference type="ARBA" id="ARBA00004496"/>
    </source>
</evidence>
<keyword evidence="15" id="KW-1185">Reference proteome</keyword>
<evidence type="ECO:0000256" key="5">
    <source>
        <dbReference type="ARBA" id="ARBA00008391"/>
    </source>
</evidence>
<evidence type="ECO:0000259" key="13">
    <source>
        <dbReference type="Pfam" id="PF00156"/>
    </source>
</evidence>
<evidence type="ECO:0000313" key="15">
    <source>
        <dbReference type="Proteomes" id="UP000198412"/>
    </source>
</evidence>
<accession>A0A238Z5L2</accession>
<gene>
    <name evidence="12" type="primary">apt</name>
    <name evidence="14" type="ORF">SAMN04488111_3086</name>
</gene>
<evidence type="ECO:0000313" key="14">
    <source>
        <dbReference type="EMBL" id="SNR78745.1"/>
    </source>
</evidence>
<keyword evidence="10 12" id="KW-0808">Transferase</keyword>
<reference evidence="15" key="1">
    <citation type="submission" date="2017-06" db="EMBL/GenBank/DDBJ databases">
        <authorList>
            <person name="Varghese N."/>
            <person name="Submissions S."/>
        </authorList>
    </citation>
    <scope>NUCLEOTIDE SEQUENCE [LARGE SCALE GENOMIC DNA]</scope>
    <source>
        <strain evidence="15">DSM 27993</strain>
    </source>
</reference>
<comment type="similarity">
    <text evidence="5 12">Belongs to the purine/pyrimidine phosphoribosyltransferase family.</text>
</comment>
<keyword evidence="11 12" id="KW-0660">Purine salvage</keyword>
<dbReference type="InterPro" id="IPR000836">
    <property type="entry name" value="PRTase_dom"/>
</dbReference>
<dbReference type="GO" id="GO:0005737">
    <property type="term" value="C:cytoplasm"/>
    <property type="evidence" value="ECO:0007669"/>
    <property type="project" value="UniProtKB-SubCell"/>
</dbReference>
<comment type="catalytic activity">
    <reaction evidence="1 12">
        <text>AMP + diphosphate = 5-phospho-alpha-D-ribose 1-diphosphate + adenine</text>
        <dbReference type="Rhea" id="RHEA:16609"/>
        <dbReference type="ChEBI" id="CHEBI:16708"/>
        <dbReference type="ChEBI" id="CHEBI:33019"/>
        <dbReference type="ChEBI" id="CHEBI:58017"/>
        <dbReference type="ChEBI" id="CHEBI:456215"/>
        <dbReference type="EC" id="2.4.2.7"/>
    </reaction>
</comment>
<dbReference type="GO" id="GO:0044209">
    <property type="term" value="P:AMP salvage"/>
    <property type="evidence" value="ECO:0007669"/>
    <property type="project" value="UniProtKB-UniRule"/>
</dbReference>
<dbReference type="GO" id="GO:0003999">
    <property type="term" value="F:adenine phosphoribosyltransferase activity"/>
    <property type="evidence" value="ECO:0007669"/>
    <property type="project" value="UniProtKB-UniRule"/>
</dbReference>
<dbReference type="HAMAP" id="MF_00004">
    <property type="entry name" value="Aden_phosphoribosyltr"/>
    <property type="match status" value="1"/>
</dbReference>
<evidence type="ECO:0000256" key="10">
    <source>
        <dbReference type="ARBA" id="ARBA00022679"/>
    </source>
</evidence>
<protein>
    <recommendedName>
        <fullName evidence="7 12">Adenine phosphoribosyltransferase</fullName>
        <shortName evidence="12">APRT</shortName>
        <ecNumber evidence="7 12">2.4.2.7</ecNumber>
    </recommendedName>
</protein>
<name>A0A238Z5L2_9FLAO</name>
<keyword evidence="9 12" id="KW-0328">Glycosyltransferase</keyword>
<dbReference type="AlphaFoldDB" id="A0A238Z5L2"/>